<organism evidence="3 4">
    <name type="scientific">Streptomyces silvensis</name>
    <dbReference type="NCBI Taxonomy" id="1765722"/>
    <lineage>
        <taxon>Bacteria</taxon>
        <taxon>Bacillati</taxon>
        <taxon>Actinomycetota</taxon>
        <taxon>Actinomycetes</taxon>
        <taxon>Kitasatosporales</taxon>
        <taxon>Streptomycetaceae</taxon>
        <taxon>Streptomyces</taxon>
    </lineage>
</organism>
<dbReference type="EMBL" id="LOCL01000042">
    <property type="protein sequence ID" value="KUF15773.1"/>
    <property type="molecule type" value="Genomic_DNA"/>
</dbReference>
<dbReference type="Proteomes" id="UP000054804">
    <property type="component" value="Unassembled WGS sequence"/>
</dbReference>
<feature type="domain" description="Multi-ubiquitin" evidence="2">
    <location>
        <begin position="11"/>
        <end position="83"/>
    </location>
</feature>
<evidence type="ECO:0000313" key="4">
    <source>
        <dbReference type="Proteomes" id="UP000054804"/>
    </source>
</evidence>
<dbReference type="Pfam" id="PF14452">
    <property type="entry name" value="Multi_ubiq"/>
    <property type="match status" value="1"/>
</dbReference>
<accession>A0A0W7WYW5</accession>
<evidence type="ECO:0000256" key="1">
    <source>
        <dbReference type="SAM" id="MobiDB-lite"/>
    </source>
</evidence>
<comment type="caution">
    <text evidence="3">The sequence shown here is derived from an EMBL/GenBank/DDBJ whole genome shotgun (WGS) entry which is preliminary data.</text>
</comment>
<feature type="region of interest" description="Disordered" evidence="1">
    <location>
        <begin position="46"/>
        <end position="68"/>
    </location>
</feature>
<sequence length="86" mass="9399">MTQDNHGPRPVTITVNTRSHPWAAKEISFEQVIELAYPGQPGTGEDTFTVRYSRGHGGHGSGSLTAGHSVRVKEGMVFDVYRTSRS</sequence>
<dbReference type="InterPro" id="IPR027802">
    <property type="entry name" value="Multi-ubiquitin_dom"/>
</dbReference>
<name>A0A0W7WYW5_9ACTN</name>
<dbReference type="STRING" id="1765722.AT728_13690"/>
<protein>
    <recommendedName>
        <fullName evidence="2">Multi-ubiquitin domain-containing protein</fullName>
    </recommendedName>
</protein>
<gene>
    <name evidence="3" type="ORF">AT728_13690</name>
</gene>
<dbReference type="OrthoDB" id="256126at2"/>
<evidence type="ECO:0000313" key="3">
    <source>
        <dbReference type="EMBL" id="KUF15773.1"/>
    </source>
</evidence>
<dbReference type="RefSeq" id="WP_058850008.1">
    <property type="nucleotide sequence ID" value="NZ_LOCL01000042.1"/>
</dbReference>
<dbReference type="AlphaFoldDB" id="A0A0W7WYW5"/>
<proteinExistence type="predicted"/>
<evidence type="ECO:0000259" key="2">
    <source>
        <dbReference type="Pfam" id="PF14452"/>
    </source>
</evidence>
<keyword evidence="4" id="KW-1185">Reference proteome</keyword>
<reference evidence="3 4" key="1">
    <citation type="submission" date="2015-12" db="EMBL/GenBank/DDBJ databases">
        <title>Draft genome sequence of Streptomyces silvensis ATCC 53525, a producer of novel hormone antagonists.</title>
        <authorList>
            <person name="Johnston C.W."/>
            <person name="Li Y."/>
            <person name="Magarvey N.A."/>
        </authorList>
    </citation>
    <scope>NUCLEOTIDE SEQUENCE [LARGE SCALE GENOMIC DNA]</scope>
    <source>
        <strain evidence="3 4">ATCC 53525</strain>
    </source>
</reference>